<dbReference type="VEuPathDB" id="FungiDB:CNBG_3758"/>
<reference evidence="1 2" key="1">
    <citation type="journal article" date="2011" name="MBio">
        <title>Genome variation in Cryptococcus gattii, an emerging pathogen of immunocompetent hosts.</title>
        <authorList>
            <person name="D'Souza C.A."/>
            <person name="Kronstad J.W."/>
            <person name="Taylor G."/>
            <person name="Warren R."/>
            <person name="Yuen M."/>
            <person name="Hu G."/>
            <person name="Jung W.H."/>
            <person name="Sham A."/>
            <person name="Kidd S.E."/>
            <person name="Tangen K."/>
            <person name="Lee N."/>
            <person name="Zeilmaker T."/>
            <person name="Sawkins J."/>
            <person name="McVicker G."/>
            <person name="Shah S."/>
            <person name="Gnerre S."/>
            <person name="Griggs A."/>
            <person name="Zeng Q."/>
            <person name="Bartlett K."/>
            <person name="Li W."/>
            <person name="Wang X."/>
            <person name="Heitman J."/>
            <person name="Stajich J.E."/>
            <person name="Fraser J.A."/>
            <person name="Meyer W."/>
            <person name="Carter D."/>
            <person name="Schein J."/>
            <person name="Krzywinski M."/>
            <person name="Kwon-Chung K.J."/>
            <person name="Varma A."/>
            <person name="Wang J."/>
            <person name="Brunham R."/>
            <person name="Fyfe M."/>
            <person name="Ouellette B.F."/>
            <person name="Siddiqui A."/>
            <person name="Marra M."/>
            <person name="Jones S."/>
            <person name="Holt R."/>
            <person name="Birren B.W."/>
            <person name="Galagan J.E."/>
            <person name="Cuomo C.A."/>
        </authorList>
    </citation>
    <scope>NUCLEOTIDE SEQUENCE [LARGE SCALE GENOMIC DNA]</scope>
    <source>
        <strain evidence="1 2">R265</strain>
    </source>
</reference>
<reference evidence="1 2" key="2">
    <citation type="journal article" date="2018" name="Proc. Natl. Acad. Sci.">
        <title>RNAi is a critical determinant of centromere evolution in closely related fungi.</title>
        <authorList>
            <person name="Yadav V."/>
            <person name="Sun S."/>
            <person name="Billmyre R.B."/>
            <person name="Thimmappa B.C."/>
            <person name="Shea T."/>
            <person name="Lintner R."/>
            <person name="Bakkeren G."/>
            <person name="Cuomo C.A."/>
            <person name="Heitman J."/>
            <person name="Sanyal K."/>
        </authorList>
    </citation>
    <scope>NUCLEOTIDE SEQUENCE [LARGE SCALE GENOMIC DNA]</scope>
    <source>
        <strain evidence="1 2">R265</strain>
    </source>
</reference>
<protein>
    <submittedName>
        <fullName evidence="1">Uncharacterized protein</fullName>
    </submittedName>
</protein>
<dbReference type="KEGG" id="cdeu:CNBG_3758"/>
<sequence length="112" mass="11869">MSKAPLMASEVDILKTKAANKKGAGSEKVETVWPKPEFGASTALDNVTSAGKTITEYIVPAGSMFTLGAALPNHTVLKWGAYFPPGTMFPDGVLVPIHARMVSVQPLETPKE</sequence>
<dbReference type="AlphaFoldDB" id="A0A095DB99"/>
<dbReference type="OMA" id="NDTITVW"/>
<organism evidence="1 2">
    <name type="scientific">Cryptococcus deuterogattii (strain R265)</name>
    <name type="common">Cryptococcus gattii VGII (strain R265)</name>
    <dbReference type="NCBI Taxonomy" id="294750"/>
    <lineage>
        <taxon>Eukaryota</taxon>
        <taxon>Fungi</taxon>
        <taxon>Dikarya</taxon>
        <taxon>Basidiomycota</taxon>
        <taxon>Agaricomycotina</taxon>
        <taxon>Tremellomycetes</taxon>
        <taxon>Tremellales</taxon>
        <taxon>Cryptococcaceae</taxon>
        <taxon>Cryptococcus</taxon>
        <taxon>Cryptococcus gattii species complex</taxon>
    </lineage>
</organism>
<proteinExistence type="predicted"/>
<evidence type="ECO:0000313" key="1">
    <source>
        <dbReference type="EMBL" id="KGB78196.1"/>
    </source>
</evidence>
<dbReference type="EMBL" id="CP025769">
    <property type="protein sequence ID" value="KGB78196.1"/>
    <property type="molecule type" value="Genomic_DNA"/>
</dbReference>
<name>A0A095DB99_CRYD2</name>
<dbReference type="GeneID" id="88180017"/>
<keyword evidence="2" id="KW-1185">Reference proteome</keyword>
<dbReference type="OrthoDB" id="2588801at2759"/>
<dbReference type="Proteomes" id="UP000029445">
    <property type="component" value="Chromosome 11"/>
</dbReference>
<gene>
    <name evidence="1" type="ORF">CNBG_3758</name>
</gene>
<evidence type="ECO:0000313" key="2">
    <source>
        <dbReference type="Proteomes" id="UP000029445"/>
    </source>
</evidence>
<dbReference type="RefSeq" id="XP_062883960.1">
    <property type="nucleotide sequence ID" value="XM_063027742.1"/>
</dbReference>
<dbReference type="HOGENOM" id="CLU_1981520_0_0_1"/>
<accession>A0A095DB99</accession>